<proteinExistence type="predicted"/>
<name>A0A367ZUN8_9BACT</name>
<feature type="signal peptide" evidence="1">
    <location>
        <begin position="1"/>
        <end position="26"/>
    </location>
</feature>
<evidence type="ECO:0000313" key="2">
    <source>
        <dbReference type="EMBL" id="RCK81760.1"/>
    </source>
</evidence>
<dbReference type="EMBL" id="QOQW01000001">
    <property type="protein sequence ID" value="RCK81760.1"/>
    <property type="molecule type" value="Genomic_DNA"/>
</dbReference>
<evidence type="ECO:0000313" key="3">
    <source>
        <dbReference type="Proteomes" id="UP000252355"/>
    </source>
</evidence>
<keyword evidence="1" id="KW-0732">Signal</keyword>
<dbReference type="Proteomes" id="UP000252355">
    <property type="component" value="Unassembled WGS sequence"/>
</dbReference>
<dbReference type="AlphaFoldDB" id="A0A367ZUN8"/>
<dbReference type="PROSITE" id="PS51257">
    <property type="entry name" value="PROKAR_LIPOPROTEIN"/>
    <property type="match status" value="1"/>
</dbReference>
<accession>A0A367ZUN8</accession>
<gene>
    <name evidence="2" type="ORF">OZSIB_0894</name>
</gene>
<evidence type="ECO:0000256" key="1">
    <source>
        <dbReference type="SAM" id="SignalP"/>
    </source>
</evidence>
<protein>
    <submittedName>
        <fullName evidence="2">Uncharacterized protein</fullName>
    </submittedName>
</protein>
<feature type="chain" id="PRO_5016778612" evidence="1">
    <location>
        <begin position="27"/>
        <end position="195"/>
    </location>
</feature>
<reference evidence="2 3" key="1">
    <citation type="submission" date="2018-05" db="EMBL/GenBank/DDBJ databases">
        <title>A metagenomic window into the 2 km-deep terrestrial subsurface aquifer revealed taxonomically and functionally diverse microbial community comprising novel uncultured bacterial lineages.</title>
        <authorList>
            <person name="Kadnikov V.V."/>
            <person name="Mardanov A.V."/>
            <person name="Beletsky A.V."/>
            <person name="Banks D."/>
            <person name="Pimenov N.V."/>
            <person name="Frank Y.A."/>
            <person name="Karnachuk O.V."/>
            <person name="Ravin N.V."/>
        </authorList>
    </citation>
    <scope>NUCLEOTIDE SEQUENCE [LARGE SCALE GENOMIC DNA]</scope>
    <source>
        <strain evidence="2">BY5</strain>
    </source>
</reference>
<sequence length="195" mass="22054">MVSSGRRSLLALAAVLLCLMAGCSGCGEEPAPPPTEVISPLPSNQPIVVEASDTLSIFDQYKFQEVHRDFQKSYLDLVEDITNQSSPKVDTQERRTTISRYARSRRNYVEVLKKINDHEKNARLKCFAAMKSLVRGILFYDQKTQKKTARYDPERLVKEGIFTIPPSCPSGGTYSIIIRDGRRFFHCNIHGTLKQ</sequence>
<comment type="caution">
    <text evidence="2">The sequence shown here is derived from an EMBL/GenBank/DDBJ whole genome shotgun (WGS) entry which is preliminary data.</text>
</comment>
<organism evidence="2 3">
    <name type="scientific">Candidatus Ozemobacter sibiricus</name>
    <dbReference type="NCBI Taxonomy" id="2268124"/>
    <lineage>
        <taxon>Bacteria</taxon>
        <taxon>Candidatus Ozemobacteria</taxon>
        <taxon>Candidatus Ozemobacterales</taxon>
        <taxon>Candidatus Ozemobacteraceae</taxon>
        <taxon>Candidatus Ozemobacter</taxon>
    </lineage>
</organism>